<dbReference type="AlphaFoldDB" id="A0A0D2MNM6"/>
<evidence type="ECO:0000313" key="2">
    <source>
        <dbReference type="EMBL" id="KIY96305.1"/>
    </source>
</evidence>
<dbReference type="PANTHER" id="PTHR33387:SF3">
    <property type="entry name" value="DUF985 DOMAIN-CONTAINING PROTEIN"/>
    <property type="match status" value="1"/>
</dbReference>
<dbReference type="InterPro" id="IPR039935">
    <property type="entry name" value="YML079W-like"/>
</dbReference>
<dbReference type="GeneID" id="25728941"/>
<dbReference type="SUPFAM" id="SSF51182">
    <property type="entry name" value="RmlC-like cupins"/>
    <property type="match status" value="1"/>
</dbReference>
<dbReference type="InterPro" id="IPR014710">
    <property type="entry name" value="RmlC-like_jellyroll"/>
</dbReference>
<sequence length="187" mass="19763">MEPTAIVDHEAVAGRGALPSSLPPEVATLVDQLGLSPHPEGGFYKETFRDARAVADGRAASTAILYLLPRGAKSKLHRLDASECWHSYLGGPITIVELNPTDSIGSNARGTRTTTLGRDLAAGQKLQHVVPPGTWFGAAPCEGTEYALVGCTVAPGFEFSTFEMGDEGALLSEFPDAAPWIEKLMAD</sequence>
<evidence type="ECO:0000313" key="3">
    <source>
        <dbReference type="Proteomes" id="UP000054498"/>
    </source>
</evidence>
<proteinExistence type="predicted"/>
<gene>
    <name evidence="2" type="ORF">MNEG_11657</name>
</gene>
<protein>
    <recommendedName>
        <fullName evidence="1">DUF985 domain-containing protein</fullName>
    </recommendedName>
</protein>
<dbReference type="PANTHER" id="PTHR33387">
    <property type="entry name" value="RMLC-LIKE JELLY ROLL FOLD PROTEIN"/>
    <property type="match status" value="1"/>
</dbReference>
<dbReference type="Pfam" id="PF06172">
    <property type="entry name" value="Cupin_5"/>
    <property type="match status" value="1"/>
</dbReference>
<dbReference type="Gene3D" id="2.60.120.10">
    <property type="entry name" value="Jelly Rolls"/>
    <property type="match status" value="1"/>
</dbReference>
<feature type="domain" description="DUF985" evidence="1">
    <location>
        <begin position="28"/>
        <end position="164"/>
    </location>
</feature>
<reference evidence="2 3" key="1">
    <citation type="journal article" date="2013" name="BMC Genomics">
        <title>Reconstruction of the lipid metabolism for the microalga Monoraphidium neglectum from its genome sequence reveals characteristics suitable for biofuel production.</title>
        <authorList>
            <person name="Bogen C."/>
            <person name="Al-Dilaimi A."/>
            <person name="Albersmeier A."/>
            <person name="Wichmann J."/>
            <person name="Grundmann M."/>
            <person name="Rupp O."/>
            <person name="Lauersen K.J."/>
            <person name="Blifernez-Klassen O."/>
            <person name="Kalinowski J."/>
            <person name="Goesmann A."/>
            <person name="Mussgnug J.H."/>
            <person name="Kruse O."/>
        </authorList>
    </citation>
    <scope>NUCLEOTIDE SEQUENCE [LARGE SCALE GENOMIC DNA]</scope>
    <source>
        <strain evidence="2 3">SAG 48.87</strain>
    </source>
</reference>
<accession>A0A0D2MNM6</accession>
<dbReference type="RefSeq" id="XP_013895325.1">
    <property type="nucleotide sequence ID" value="XM_014039871.1"/>
</dbReference>
<dbReference type="InterPro" id="IPR009327">
    <property type="entry name" value="Cupin_DUF985"/>
</dbReference>
<dbReference type="Proteomes" id="UP000054498">
    <property type="component" value="Unassembled WGS sequence"/>
</dbReference>
<name>A0A0D2MNM6_9CHLO</name>
<evidence type="ECO:0000259" key="1">
    <source>
        <dbReference type="Pfam" id="PF06172"/>
    </source>
</evidence>
<keyword evidence="3" id="KW-1185">Reference proteome</keyword>
<dbReference type="OrthoDB" id="6614653at2759"/>
<dbReference type="InterPro" id="IPR011051">
    <property type="entry name" value="RmlC_Cupin_sf"/>
</dbReference>
<dbReference type="KEGG" id="mng:MNEG_11657"/>
<dbReference type="CDD" id="cd06121">
    <property type="entry name" value="cupin_YML079wp"/>
    <property type="match status" value="1"/>
</dbReference>
<organism evidence="2 3">
    <name type="scientific">Monoraphidium neglectum</name>
    <dbReference type="NCBI Taxonomy" id="145388"/>
    <lineage>
        <taxon>Eukaryota</taxon>
        <taxon>Viridiplantae</taxon>
        <taxon>Chlorophyta</taxon>
        <taxon>core chlorophytes</taxon>
        <taxon>Chlorophyceae</taxon>
        <taxon>CS clade</taxon>
        <taxon>Sphaeropleales</taxon>
        <taxon>Selenastraceae</taxon>
        <taxon>Monoraphidium</taxon>
    </lineage>
</organism>
<dbReference type="EMBL" id="KK103068">
    <property type="protein sequence ID" value="KIY96305.1"/>
    <property type="molecule type" value="Genomic_DNA"/>
</dbReference>